<comment type="caution">
    <text evidence="2">The sequence shown here is derived from an EMBL/GenBank/DDBJ whole genome shotgun (WGS) entry which is preliminary data.</text>
</comment>
<reference evidence="2 3" key="1">
    <citation type="submission" date="2024-10" db="EMBL/GenBank/DDBJ databases">
        <title>Burkholderia semiarida in Mexico.</title>
        <authorList>
            <person name="Estrada P."/>
        </authorList>
    </citation>
    <scope>NUCLEOTIDE SEQUENCE [LARGE SCALE GENOMIC DNA]</scope>
    <source>
        <strain evidence="2 3">CLM7-1</strain>
    </source>
</reference>
<proteinExistence type="predicted"/>
<organism evidence="2 3">
    <name type="scientific">Burkholderia semiarida</name>
    <dbReference type="NCBI Taxonomy" id="2843303"/>
    <lineage>
        <taxon>Bacteria</taxon>
        <taxon>Pseudomonadati</taxon>
        <taxon>Pseudomonadota</taxon>
        <taxon>Betaproteobacteria</taxon>
        <taxon>Burkholderiales</taxon>
        <taxon>Burkholderiaceae</taxon>
        <taxon>Burkholderia</taxon>
        <taxon>Burkholderia cepacia complex</taxon>
    </lineage>
</organism>
<sequence length="343" mass="37288">MPKMSRNAAREPDCTTPDHQPADPAPPPFAKLVRRGGRAPRAPVQHALGRDRCAYSASSGEFAAVSGDANPLTDHVVFLIDADGRIQFENHCETLACRVGATLVPRHRACEVRLGETVTVGVDELTIGLPSSAIAQDDAPAPVDLIALGNALPRSEPAGFVDLTALADAKSNGAHGDAPRTVLDEEPLGVVAPVSPDLDNGDPLDALLAEYRRALIHRERSAVHAMKEIEQPQIAVPLPPDPFLDTERYRTGSLLSDLLDARQQIDRVLDGMNPFLSDELFVDDARHDVLHLLAPAQRRRPHFPTAALLARREHHLISVDSHFPMLTTFTDTSTTEQHDDERP</sequence>
<evidence type="ECO:0000256" key="1">
    <source>
        <dbReference type="SAM" id="MobiDB-lite"/>
    </source>
</evidence>
<gene>
    <name evidence="2" type="ORF">ACGTRS_19620</name>
</gene>
<keyword evidence="3" id="KW-1185">Reference proteome</keyword>
<dbReference type="EMBL" id="JBIMPM010000023">
    <property type="protein sequence ID" value="MFH5253431.1"/>
    <property type="molecule type" value="Genomic_DNA"/>
</dbReference>
<dbReference type="NCBIfam" id="NF033419">
    <property type="entry name" value="T6SS_TagK_dom"/>
    <property type="match status" value="1"/>
</dbReference>
<protein>
    <submittedName>
        <fullName evidence="2">TagK domain-containing protein</fullName>
    </submittedName>
</protein>
<dbReference type="RefSeq" id="WP_081066427.1">
    <property type="nucleotide sequence ID" value="NZ_JAHLCK010000006.1"/>
</dbReference>
<dbReference type="Proteomes" id="UP001609186">
    <property type="component" value="Unassembled WGS sequence"/>
</dbReference>
<accession>A0ABW7L6B4</accession>
<feature type="region of interest" description="Disordered" evidence="1">
    <location>
        <begin position="1"/>
        <end position="45"/>
    </location>
</feature>
<evidence type="ECO:0000313" key="2">
    <source>
        <dbReference type="EMBL" id="MFH5253431.1"/>
    </source>
</evidence>
<evidence type="ECO:0000313" key="3">
    <source>
        <dbReference type="Proteomes" id="UP001609186"/>
    </source>
</evidence>
<name>A0ABW7L6B4_9BURK</name>
<dbReference type="InterPro" id="IPR047914">
    <property type="entry name" value="TagK-like_C"/>
</dbReference>